<keyword evidence="3" id="KW-0813">Transport</keyword>
<evidence type="ECO:0000256" key="2">
    <source>
        <dbReference type="ARBA" id="ARBA00009749"/>
    </source>
</evidence>
<evidence type="ECO:0000313" key="11">
    <source>
        <dbReference type="Proteomes" id="UP000295678"/>
    </source>
</evidence>
<dbReference type="Gene3D" id="1.10.357.20">
    <property type="entry name" value="SLC41 divalent cation transporters, integral membrane domain"/>
    <property type="match status" value="1"/>
</dbReference>
<evidence type="ECO:0000256" key="5">
    <source>
        <dbReference type="ARBA" id="ARBA00022842"/>
    </source>
</evidence>
<evidence type="ECO:0000256" key="1">
    <source>
        <dbReference type="ARBA" id="ARBA00004141"/>
    </source>
</evidence>
<evidence type="ECO:0000256" key="6">
    <source>
        <dbReference type="ARBA" id="ARBA00022989"/>
    </source>
</evidence>
<evidence type="ECO:0000256" key="3">
    <source>
        <dbReference type="ARBA" id="ARBA00022448"/>
    </source>
</evidence>
<comment type="caution">
    <text evidence="10">The sequence shown here is derived from an EMBL/GenBank/DDBJ whole genome shotgun (WGS) entry which is preliminary data.</text>
</comment>
<feature type="transmembrane region" description="Helical" evidence="8">
    <location>
        <begin position="20"/>
        <end position="42"/>
    </location>
</feature>
<accession>A0A4R3MKX0</accession>
<keyword evidence="7 8" id="KW-0472">Membrane</keyword>
<dbReference type="Pfam" id="PF01769">
    <property type="entry name" value="MgtE"/>
    <property type="match status" value="1"/>
</dbReference>
<sequence length="70" mass="7277">MPFLLSRPKLDPAAASAPLIASIADGTGVLIHFTIAATFLALAPAASEPVRGGCVRHVPGTDLSRRTVRR</sequence>
<dbReference type="SUPFAM" id="SSF161093">
    <property type="entry name" value="MgtE membrane domain-like"/>
    <property type="match status" value="1"/>
</dbReference>
<dbReference type="AlphaFoldDB" id="A0A4R3MKX0"/>
<name>A0A4R3MKX0_9HYPH</name>
<dbReference type="InterPro" id="IPR006667">
    <property type="entry name" value="SLC41_membr_dom"/>
</dbReference>
<evidence type="ECO:0000256" key="8">
    <source>
        <dbReference type="SAM" id="Phobius"/>
    </source>
</evidence>
<keyword evidence="4 8" id="KW-0812">Transmembrane</keyword>
<dbReference type="GO" id="GO:0016020">
    <property type="term" value="C:membrane"/>
    <property type="evidence" value="ECO:0007669"/>
    <property type="project" value="UniProtKB-SubCell"/>
</dbReference>
<keyword evidence="11" id="KW-1185">Reference proteome</keyword>
<evidence type="ECO:0000259" key="9">
    <source>
        <dbReference type="Pfam" id="PF01769"/>
    </source>
</evidence>
<dbReference type="GO" id="GO:0008324">
    <property type="term" value="F:monoatomic cation transmembrane transporter activity"/>
    <property type="evidence" value="ECO:0007669"/>
    <property type="project" value="InterPro"/>
</dbReference>
<evidence type="ECO:0000313" key="10">
    <source>
        <dbReference type="EMBL" id="TCT12500.1"/>
    </source>
</evidence>
<gene>
    <name evidence="10" type="ORF">EDC22_102185</name>
</gene>
<keyword evidence="6 8" id="KW-1133">Transmembrane helix</keyword>
<dbReference type="Proteomes" id="UP000295678">
    <property type="component" value="Unassembled WGS sequence"/>
</dbReference>
<proteinExistence type="inferred from homology"/>
<evidence type="ECO:0000256" key="7">
    <source>
        <dbReference type="ARBA" id="ARBA00023136"/>
    </source>
</evidence>
<reference evidence="10 11" key="1">
    <citation type="submission" date="2019-03" db="EMBL/GenBank/DDBJ databases">
        <title>Genomic Encyclopedia of Type Strains, Phase IV (KMG-IV): sequencing the most valuable type-strain genomes for metagenomic binning, comparative biology and taxonomic classification.</title>
        <authorList>
            <person name="Goeker M."/>
        </authorList>
    </citation>
    <scope>NUCLEOTIDE SEQUENCE [LARGE SCALE GENOMIC DNA]</scope>
    <source>
        <strain evidence="10 11">DSM 19345</strain>
    </source>
</reference>
<protein>
    <recommendedName>
        <fullName evidence="9">SLC41A/MgtE integral membrane domain-containing protein</fullName>
    </recommendedName>
</protein>
<evidence type="ECO:0000256" key="4">
    <source>
        <dbReference type="ARBA" id="ARBA00022692"/>
    </source>
</evidence>
<dbReference type="EMBL" id="SMAK01000002">
    <property type="protein sequence ID" value="TCT12500.1"/>
    <property type="molecule type" value="Genomic_DNA"/>
</dbReference>
<comment type="similarity">
    <text evidence="2">Belongs to the SLC41A transporter family.</text>
</comment>
<dbReference type="InterPro" id="IPR036739">
    <property type="entry name" value="SLC41_membr_dom_sf"/>
</dbReference>
<organism evidence="10 11">
    <name type="scientific">Tepidamorphus gemmatus</name>
    <dbReference type="NCBI Taxonomy" id="747076"/>
    <lineage>
        <taxon>Bacteria</taxon>
        <taxon>Pseudomonadati</taxon>
        <taxon>Pseudomonadota</taxon>
        <taxon>Alphaproteobacteria</taxon>
        <taxon>Hyphomicrobiales</taxon>
        <taxon>Tepidamorphaceae</taxon>
        <taxon>Tepidamorphus</taxon>
    </lineage>
</organism>
<comment type="subcellular location">
    <subcellularLocation>
        <location evidence="1">Membrane</location>
        <topology evidence="1">Multi-pass membrane protein</topology>
    </subcellularLocation>
</comment>
<feature type="domain" description="SLC41A/MgtE integral membrane" evidence="9">
    <location>
        <begin position="1"/>
        <end position="35"/>
    </location>
</feature>
<keyword evidence="5" id="KW-0460">Magnesium</keyword>
<dbReference type="RefSeq" id="WP_132805277.1">
    <property type="nucleotide sequence ID" value="NZ_SMAK01000002.1"/>
</dbReference>